<evidence type="ECO:0000256" key="1">
    <source>
        <dbReference type="SAM" id="Phobius"/>
    </source>
</evidence>
<feature type="transmembrane region" description="Helical" evidence="1">
    <location>
        <begin position="56"/>
        <end position="77"/>
    </location>
</feature>
<dbReference type="Pfam" id="PF01478">
    <property type="entry name" value="Peptidase_A24"/>
    <property type="match status" value="1"/>
</dbReference>
<reference evidence="3 4" key="1">
    <citation type="submission" date="2016-08" db="EMBL/GenBank/DDBJ databases">
        <title>A new outlook on sporulation: Clostridium algidixylanolyticum.</title>
        <authorList>
            <person name="Poppleton D.I."/>
            <person name="Gribaldo S."/>
        </authorList>
    </citation>
    <scope>NUCLEOTIDE SEQUENCE [LARGE SCALE GENOMIC DNA]</scope>
    <source>
        <strain evidence="3 4">SPL73</strain>
    </source>
</reference>
<dbReference type="AlphaFoldDB" id="A0A419T5V4"/>
<protein>
    <submittedName>
        <fullName evidence="3">Peptidase A24</fullName>
    </submittedName>
</protein>
<gene>
    <name evidence="3" type="ORF">BET01_16380</name>
</gene>
<accession>A0A419T5V4</accession>
<evidence type="ECO:0000313" key="3">
    <source>
        <dbReference type="EMBL" id="RKD32815.1"/>
    </source>
</evidence>
<evidence type="ECO:0000259" key="2">
    <source>
        <dbReference type="Pfam" id="PF01478"/>
    </source>
</evidence>
<dbReference type="OrthoDB" id="5508079at2"/>
<dbReference type="GO" id="GO:0004190">
    <property type="term" value="F:aspartic-type endopeptidase activity"/>
    <property type="evidence" value="ECO:0007669"/>
    <property type="project" value="InterPro"/>
</dbReference>
<keyword evidence="1" id="KW-0472">Membrane</keyword>
<feature type="transmembrane region" description="Helical" evidence="1">
    <location>
        <begin position="154"/>
        <end position="173"/>
    </location>
</feature>
<feature type="transmembrane region" description="Helical" evidence="1">
    <location>
        <begin position="23"/>
        <end position="44"/>
    </location>
</feature>
<keyword evidence="1" id="KW-0812">Transmembrane</keyword>
<feature type="domain" description="Prepilin type IV endopeptidase peptidase" evidence="2">
    <location>
        <begin position="1"/>
        <end position="112"/>
    </location>
</feature>
<dbReference type="GO" id="GO:0016020">
    <property type="term" value="C:membrane"/>
    <property type="evidence" value="ECO:0007669"/>
    <property type="project" value="InterPro"/>
</dbReference>
<dbReference type="Proteomes" id="UP000284277">
    <property type="component" value="Unassembled WGS sequence"/>
</dbReference>
<proteinExistence type="predicted"/>
<keyword evidence="4" id="KW-1185">Reference proteome</keyword>
<organism evidence="3 4">
    <name type="scientific">Lacrimispora algidixylanolytica</name>
    <dbReference type="NCBI Taxonomy" id="94868"/>
    <lineage>
        <taxon>Bacteria</taxon>
        <taxon>Bacillati</taxon>
        <taxon>Bacillota</taxon>
        <taxon>Clostridia</taxon>
        <taxon>Lachnospirales</taxon>
        <taxon>Lachnospiraceae</taxon>
        <taxon>Lacrimispora</taxon>
    </lineage>
</organism>
<dbReference type="Gene3D" id="1.20.120.1220">
    <property type="match status" value="1"/>
</dbReference>
<keyword evidence="1" id="KW-1133">Transmembrane helix</keyword>
<dbReference type="InterPro" id="IPR000045">
    <property type="entry name" value="Prepilin_IV_endopep_pep"/>
</dbReference>
<name>A0A419T5V4_9FIRM</name>
<feature type="transmembrane region" description="Helical" evidence="1">
    <location>
        <begin position="115"/>
        <end position="134"/>
    </location>
</feature>
<evidence type="ECO:0000313" key="4">
    <source>
        <dbReference type="Proteomes" id="UP000284277"/>
    </source>
</evidence>
<comment type="caution">
    <text evidence="3">The sequence shown here is derived from an EMBL/GenBank/DDBJ whole genome shotgun (WGS) entry which is preliminary data.</text>
</comment>
<sequence>MILLLHLGVGAYFDVKEHKIPNWLMLFGIGNGLLLTGLEAWVLTSDMNILKEPVFFLLRIVLVTALFFVLFLCRMIGAGDIKMAALICGYMGLQTGAMAIFSGFLIGAIWSLIKMIGNGILIHRFSCLLTYIRYVFQTGKITAYYRPERDGYDMVIPFGFCLFLGTLITLGVLQ</sequence>
<dbReference type="EMBL" id="MCIA01000009">
    <property type="protein sequence ID" value="RKD32815.1"/>
    <property type="molecule type" value="Genomic_DNA"/>
</dbReference>
<feature type="transmembrane region" description="Helical" evidence="1">
    <location>
        <begin position="83"/>
        <end position="108"/>
    </location>
</feature>